<comment type="catalytic activity">
    <reaction evidence="8">
        <text>N(2)-formyl-N(1)-(5-phospho-beta-D-ribosyl)glycinamide + L-glutamine + ATP + H2O = 2-formamido-N(1)-(5-O-phospho-beta-D-ribosyl)acetamidine + L-glutamate + ADP + phosphate + H(+)</text>
        <dbReference type="Rhea" id="RHEA:17129"/>
        <dbReference type="ChEBI" id="CHEBI:15377"/>
        <dbReference type="ChEBI" id="CHEBI:15378"/>
        <dbReference type="ChEBI" id="CHEBI:29985"/>
        <dbReference type="ChEBI" id="CHEBI:30616"/>
        <dbReference type="ChEBI" id="CHEBI:43474"/>
        <dbReference type="ChEBI" id="CHEBI:58359"/>
        <dbReference type="ChEBI" id="CHEBI:147286"/>
        <dbReference type="ChEBI" id="CHEBI:147287"/>
        <dbReference type="ChEBI" id="CHEBI:456216"/>
        <dbReference type="EC" id="6.3.5.3"/>
    </reaction>
</comment>
<dbReference type="HAMAP" id="MF_00421">
    <property type="entry name" value="PurQ"/>
    <property type="match status" value="1"/>
</dbReference>
<keyword evidence="4 8" id="KW-0658">Purine biosynthesis</keyword>
<name>B5IGZ4_ACIB4</name>
<feature type="active site" evidence="8">
    <location>
        <position position="218"/>
    </location>
</feature>
<evidence type="ECO:0000256" key="4">
    <source>
        <dbReference type="ARBA" id="ARBA00022755"/>
    </source>
</evidence>
<dbReference type="Gene3D" id="3.40.50.880">
    <property type="match status" value="1"/>
</dbReference>
<dbReference type="AlphaFoldDB" id="B5IGZ4"/>
<dbReference type="UniPathway" id="UPA00074">
    <property type="reaction ID" value="UER00128"/>
</dbReference>
<dbReference type="GO" id="GO:0004359">
    <property type="term" value="F:glutaminase activity"/>
    <property type="evidence" value="ECO:0007669"/>
    <property type="project" value="UniProtKB-EC"/>
</dbReference>
<feature type="active site" evidence="8">
    <location>
        <position position="220"/>
    </location>
</feature>
<evidence type="ECO:0000256" key="8">
    <source>
        <dbReference type="HAMAP-Rule" id="MF_00421"/>
    </source>
</evidence>
<dbReference type="STRING" id="439481.Aboo_0911"/>
<keyword evidence="1 8" id="KW-0963">Cytoplasm</keyword>
<dbReference type="KEGG" id="abi:Aboo_0911"/>
<dbReference type="GeneID" id="8827864"/>
<dbReference type="GO" id="GO:0005737">
    <property type="term" value="C:cytoplasm"/>
    <property type="evidence" value="ECO:0007669"/>
    <property type="project" value="UniProtKB-SubCell"/>
</dbReference>
<dbReference type="PANTHER" id="PTHR47552">
    <property type="entry name" value="PHOSPHORIBOSYLFORMYLGLYCINAMIDINE SYNTHASE SUBUNIT PURQ"/>
    <property type="match status" value="1"/>
</dbReference>
<organism evidence="9 10">
    <name type="scientific">Aciduliprofundum boonei (strain DSM 19572 / T469)</name>
    <dbReference type="NCBI Taxonomy" id="439481"/>
    <lineage>
        <taxon>Archaea</taxon>
        <taxon>Methanobacteriati</taxon>
        <taxon>Thermoplasmatota</taxon>
        <taxon>DHVE2 group</taxon>
        <taxon>Candidatus Aciduliprofundum</taxon>
    </lineage>
</organism>
<dbReference type="Proteomes" id="UP000001400">
    <property type="component" value="Chromosome"/>
</dbReference>
<sequence>MRVAILQIEGTNCEEESYTAFKELRQEVEYLHLNLLKNRRKVLENYDILFIPGGFSAGDYVRAGAIFAARLKAIAMRELKNFVDEGKIIIGVCNGFQVLIELGLLPAVDGISEKPEAALMINDSNKFECRWTYLKKENDSIFTKDVPDIISLPVAHAEGKFVTDKKIMERIIENKQIAFKYIEPDGSKAHYPWNPNGSMEDIAAITNPQGNVLGIMPHPERAFFPYQHPDWSRKERARGDGFWIFKSIIERKH</sequence>
<keyword evidence="2 8" id="KW-0436">Ligase</keyword>
<dbReference type="NCBIfam" id="TIGR01737">
    <property type="entry name" value="FGAM_synth_I"/>
    <property type="match status" value="1"/>
</dbReference>
<dbReference type="PROSITE" id="PS51273">
    <property type="entry name" value="GATASE_TYPE_1"/>
    <property type="match status" value="1"/>
</dbReference>
<feature type="active site" description="Nucleophile" evidence="8">
    <location>
        <position position="93"/>
    </location>
</feature>
<dbReference type="GO" id="GO:0006189">
    <property type="term" value="P:'de novo' IMP biosynthetic process"/>
    <property type="evidence" value="ECO:0007669"/>
    <property type="project" value="UniProtKB-UniRule"/>
</dbReference>
<dbReference type="EMBL" id="CP001941">
    <property type="protein sequence ID" value="ADD08720.1"/>
    <property type="molecule type" value="Genomic_DNA"/>
</dbReference>
<evidence type="ECO:0000256" key="5">
    <source>
        <dbReference type="ARBA" id="ARBA00022801"/>
    </source>
</evidence>
<protein>
    <recommendedName>
        <fullName evidence="8">Phosphoribosylformylglycinamidine synthase subunit PurQ</fullName>
        <shortName evidence="8">FGAM synthase</shortName>
        <ecNumber evidence="8">6.3.5.3</ecNumber>
    </recommendedName>
    <alternativeName>
        <fullName evidence="8">Formylglycinamide ribonucleotide amidotransferase subunit I</fullName>
        <shortName evidence="8">FGAR amidotransferase I</shortName>
        <shortName evidence="8">FGAR-AT I</shortName>
    </alternativeName>
    <alternativeName>
        <fullName evidence="8">Glutaminase PurQ</fullName>
        <ecNumber evidence="8">3.5.1.2</ecNumber>
    </alternativeName>
    <alternativeName>
        <fullName evidence="8">Phosphoribosylformylglycinamidine synthase subunit I</fullName>
    </alternativeName>
</protein>
<dbReference type="HOGENOM" id="CLU_001031_3_0_2"/>
<dbReference type="InterPro" id="IPR010075">
    <property type="entry name" value="PRibForGlyAmidine_synth_PurQ"/>
</dbReference>
<dbReference type="CDD" id="cd01740">
    <property type="entry name" value="GATase1_FGAR_AT"/>
    <property type="match status" value="1"/>
</dbReference>
<dbReference type="SMART" id="SM01211">
    <property type="entry name" value="GATase_5"/>
    <property type="match status" value="1"/>
</dbReference>
<evidence type="ECO:0000256" key="1">
    <source>
        <dbReference type="ARBA" id="ARBA00022490"/>
    </source>
</evidence>
<evidence type="ECO:0000256" key="7">
    <source>
        <dbReference type="ARBA" id="ARBA00022962"/>
    </source>
</evidence>
<dbReference type="OrthoDB" id="6486at2157"/>
<dbReference type="PANTHER" id="PTHR47552:SF1">
    <property type="entry name" value="PHOSPHORIBOSYLFORMYLGLYCINAMIDINE SYNTHASE SUBUNIT PURQ"/>
    <property type="match status" value="1"/>
</dbReference>
<dbReference type="Pfam" id="PF13507">
    <property type="entry name" value="GATase_5"/>
    <property type="match status" value="1"/>
</dbReference>
<keyword evidence="7 8" id="KW-0315">Glutamine amidotransferase</keyword>
<dbReference type="NCBIfam" id="NF002252">
    <property type="entry name" value="PRK01175.1"/>
    <property type="match status" value="1"/>
</dbReference>
<evidence type="ECO:0000313" key="9">
    <source>
        <dbReference type="EMBL" id="ADD08720.1"/>
    </source>
</evidence>
<dbReference type="GO" id="GO:0004642">
    <property type="term" value="F:phosphoribosylformylglycinamidine synthase activity"/>
    <property type="evidence" value="ECO:0007669"/>
    <property type="project" value="UniProtKB-UniRule"/>
</dbReference>
<evidence type="ECO:0000313" key="10">
    <source>
        <dbReference type="Proteomes" id="UP000001400"/>
    </source>
</evidence>
<dbReference type="InterPro" id="IPR029062">
    <property type="entry name" value="Class_I_gatase-like"/>
</dbReference>
<evidence type="ECO:0000256" key="2">
    <source>
        <dbReference type="ARBA" id="ARBA00022598"/>
    </source>
</evidence>
<keyword evidence="10" id="KW-1185">Reference proteome</keyword>
<dbReference type="RefSeq" id="WP_008086418.1">
    <property type="nucleotide sequence ID" value="NC_013926.1"/>
</dbReference>
<dbReference type="eggNOG" id="arCOG00102">
    <property type="taxonomic scope" value="Archaea"/>
</dbReference>
<evidence type="ECO:0000256" key="3">
    <source>
        <dbReference type="ARBA" id="ARBA00022741"/>
    </source>
</evidence>
<dbReference type="PIRSF" id="PIRSF001586">
    <property type="entry name" value="FGAM_synth_I"/>
    <property type="match status" value="1"/>
</dbReference>
<comment type="function">
    <text evidence="8">Part of the phosphoribosylformylglycinamidine synthase complex involved in the purines biosynthetic pathway. Catalyzes the ATP-dependent conversion of formylglycinamide ribonucleotide (FGAR) and glutamine to yield formylglycinamidine ribonucleotide (FGAM) and glutamate. The FGAM synthase complex is composed of three subunits. PurQ produces an ammonia molecule by converting glutamine to glutamate. PurL transfers the ammonia molecule to FGAR to form FGAM in an ATP-dependent manner. PurS interacts with PurQ and PurL and is thought to assist in the transfer of the ammonia molecule from PurQ to PurL.</text>
</comment>
<comment type="pathway">
    <text evidence="8">Purine metabolism; IMP biosynthesis via de novo pathway; 5-amino-1-(5-phospho-D-ribosyl)imidazole from N(2)-formyl-N(1)-(5-phospho-D-ribosyl)glycinamide: step 1/2.</text>
</comment>
<comment type="catalytic activity">
    <reaction evidence="8">
        <text>L-glutamine + H2O = L-glutamate + NH4(+)</text>
        <dbReference type="Rhea" id="RHEA:15889"/>
        <dbReference type="ChEBI" id="CHEBI:15377"/>
        <dbReference type="ChEBI" id="CHEBI:28938"/>
        <dbReference type="ChEBI" id="CHEBI:29985"/>
        <dbReference type="ChEBI" id="CHEBI:58359"/>
        <dbReference type="EC" id="3.5.1.2"/>
    </reaction>
</comment>
<reference evidence="9" key="1">
    <citation type="submission" date="2010-02" db="EMBL/GenBank/DDBJ databases">
        <title>Complete sequence of Aciduliprofundum boonei T469.</title>
        <authorList>
            <consortium name="US DOE Joint Genome Institute"/>
            <person name="Lucas S."/>
            <person name="Copeland A."/>
            <person name="Lapidus A."/>
            <person name="Cheng J.-F."/>
            <person name="Bruce D."/>
            <person name="Goodwin L."/>
            <person name="Pitluck S."/>
            <person name="Saunders E."/>
            <person name="Detter J.C."/>
            <person name="Han C."/>
            <person name="Tapia R."/>
            <person name="Land M."/>
            <person name="Hauser L."/>
            <person name="Kyrpides N."/>
            <person name="Mikhailova N."/>
            <person name="Flores G."/>
            <person name="Reysenbach A.-L."/>
            <person name="Woyke T."/>
        </authorList>
    </citation>
    <scope>NUCLEOTIDE SEQUENCE</scope>
    <source>
        <strain evidence="9">T469</strain>
    </source>
</reference>
<dbReference type="EC" id="6.3.5.3" evidence="8"/>
<gene>
    <name evidence="8" type="primary">purQ</name>
    <name evidence="9" type="ordered locus">Aboo_0911</name>
</gene>
<keyword evidence="6 8" id="KW-0067">ATP-binding</keyword>
<accession>B5IGZ4</accession>
<keyword evidence="3 8" id="KW-0547">Nucleotide-binding</keyword>
<comment type="subcellular location">
    <subcellularLocation>
        <location evidence="8">Cytoplasm</location>
    </subcellularLocation>
</comment>
<proteinExistence type="inferred from homology"/>
<dbReference type="EC" id="3.5.1.2" evidence="8"/>
<comment type="subunit">
    <text evidence="8">Part of the FGAM synthase complex composed of 1 PurL, 1 PurQ and 2 PurS subunits.</text>
</comment>
<dbReference type="SUPFAM" id="SSF52317">
    <property type="entry name" value="Class I glutamine amidotransferase-like"/>
    <property type="match status" value="1"/>
</dbReference>
<dbReference type="GO" id="GO:0005524">
    <property type="term" value="F:ATP binding"/>
    <property type="evidence" value="ECO:0007669"/>
    <property type="project" value="UniProtKB-KW"/>
</dbReference>
<keyword evidence="5 8" id="KW-0378">Hydrolase</keyword>
<evidence type="ECO:0000256" key="6">
    <source>
        <dbReference type="ARBA" id="ARBA00022840"/>
    </source>
</evidence>